<dbReference type="Gene3D" id="3.10.10.10">
    <property type="entry name" value="HIV Type 1 Reverse Transcriptase, subunit A, domain 1"/>
    <property type="match status" value="1"/>
</dbReference>
<name>A0A438FWF4_VITVI</name>
<accession>A0A438FWF4</accession>
<evidence type="ECO:0000313" key="2">
    <source>
        <dbReference type="EMBL" id="RVW64268.1"/>
    </source>
</evidence>
<evidence type="ECO:0000313" key="3">
    <source>
        <dbReference type="Proteomes" id="UP000288805"/>
    </source>
</evidence>
<dbReference type="Proteomes" id="UP000288805">
    <property type="component" value="Unassembled WGS sequence"/>
</dbReference>
<dbReference type="EMBL" id="QGNW01000723">
    <property type="protein sequence ID" value="RVW64268.1"/>
    <property type="molecule type" value="Genomic_DNA"/>
</dbReference>
<dbReference type="InterPro" id="IPR053134">
    <property type="entry name" value="RNA-dir_DNA_polymerase"/>
</dbReference>
<dbReference type="InterPro" id="IPR000477">
    <property type="entry name" value="RT_dom"/>
</dbReference>
<dbReference type="Gene3D" id="3.30.70.270">
    <property type="match status" value="1"/>
</dbReference>
<dbReference type="InterPro" id="IPR043128">
    <property type="entry name" value="Rev_trsase/Diguanyl_cyclase"/>
</dbReference>
<feature type="domain" description="Reverse transcriptase" evidence="1">
    <location>
        <begin position="65"/>
        <end position="201"/>
    </location>
</feature>
<gene>
    <name evidence="2" type="primary">pol_1967</name>
    <name evidence="2" type="ORF">CK203_052280</name>
</gene>
<evidence type="ECO:0000259" key="1">
    <source>
        <dbReference type="Pfam" id="PF00078"/>
    </source>
</evidence>
<dbReference type="Pfam" id="PF00078">
    <property type="entry name" value="RVT_1"/>
    <property type="match status" value="1"/>
</dbReference>
<dbReference type="PANTHER" id="PTHR24559">
    <property type="entry name" value="TRANSPOSON TY3-I GAG-POL POLYPROTEIN"/>
    <property type="match status" value="1"/>
</dbReference>
<proteinExistence type="predicted"/>
<dbReference type="CDD" id="cd01647">
    <property type="entry name" value="RT_LTR"/>
    <property type="match status" value="1"/>
</dbReference>
<dbReference type="PANTHER" id="PTHR24559:SF444">
    <property type="entry name" value="REVERSE TRANSCRIPTASE DOMAIN-CONTAINING PROTEIN"/>
    <property type="match status" value="1"/>
</dbReference>
<organism evidence="2 3">
    <name type="scientific">Vitis vinifera</name>
    <name type="common">Grape</name>
    <dbReference type="NCBI Taxonomy" id="29760"/>
    <lineage>
        <taxon>Eukaryota</taxon>
        <taxon>Viridiplantae</taxon>
        <taxon>Streptophyta</taxon>
        <taxon>Embryophyta</taxon>
        <taxon>Tracheophyta</taxon>
        <taxon>Spermatophyta</taxon>
        <taxon>Magnoliopsida</taxon>
        <taxon>eudicotyledons</taxon>
        <taxon>Gunneridae</taxon>
        <taxon>Pentapetalae</taxon>
        <taxon>rosids</taxon>
        <taxon>Vitales</taxon>
        <taxon>Vitaceae</taxon>
        <taxon>Viteae</taxon>
        <taxon>Vitis</taxon>
    </lineage>
</organism>
<dbReference type="SUPFAM" id="SSF56672">
    <property type="entry name" value="DNA/RNA polymerases"/>
    <property type="match status" value="1"/>
</dbReference>
<sequence>MENEAKPVHQPQRRLNPYMQEVVRAEVLKLLQAGIICPISNNPWVSPTQGLPKKSGIIVVQNDKGVSLHASLQVIERVSRHPFYCFLDGYSEYFQIEIDVENQENTTFMCPFGTYTYRRMSFGFCNAPATFQKCMLSIFSDTMERIMEVFMDDITIYGSAFDECLVNLEAILNRCIEKDLVLNWEKCHFMVQQGIVLGHIISKQGIEVDKAKVEFIVKLPPPTNVKEVNSLAMPGSIGGLSRISLSLQGLFVNY</sequence>
<protein>
    <submittedName>
        <fullName evidence="2">Retrovirus-related Pol polyprotein from transposon 17.6</fullName>
    </submittedName>
</protein>
<reference evidence="2 3" key="1">
    <citation type="journal article" date="2018" name="PLoS Genet.">
        <title>Population sequencing reveals clonal diversity and ancestral inbreeding in the grapevine cultivar Chardonnay.</title>
        <authorList>
            <person name="Roach M.J."/>
            <person name="Johnson D.L."/>
            <person name="Bohlmann J."/>
            <person name="van Vuuren H.J."/>
            <person name="Jones S.J."/>
            <person name="Pretorius I.S."/>
            <person name="Schmidt S.A."/>
            <person name="Borneman A.R."/>
        </authorList>
    </citation>
    <scope>NUCLEOTIDE SEQUENCE [LARGE SCALE GENOMIC DNA]</scope>
    <source>
        <strain evidence="3">cv. Chardonnay</strain>
        <tissue evidence="2">Leaf</tissue>
    </source>
</reference>
<dbReference type="InterPro" id="IPR043502">
    <property type="entry name" value="DNA/RNA_pol_sf"/>
</dbReference>
<dbReference type="AlphaFoldDB" id="A0A438FWF4"/>
<comment type="caution">
    <text evidence="2">The sequence shown here is derived from an EMBL/GenBank/DDBJ whole genome shotgun (WGS) entry which is preliminary data.</text>
</comment>